<dbReference type="Proteomes" id="UP001305647">
    <property type="component" value="Unassembled WGS sequence"/>
</dbReference>
<gene>
    <name evidence="1" type="ORF">N658DRAFT_496026</name>
</gene>
<dbReference type="AlphaFoldDB" id="A0AAN6Q150"/>
<keyword evidence="2" id="KW-1185">Reference proteome</keyword>
<sequence>MGQDDIGVGLAQLDELVYIPWEVGDLTPIPERKRNASDVATPQNESPVEVSGSGVIFTAGTRQGMSYVVQARIGAYALSLLDSEEELDVAQRRVERCELVQPWSGIIVQSREARAFRDGGRNRDDGICKPSPRLYYPVVLGREHTACSG</sequence>
<dbReference type="EMBL" id="MU863634">
    <property type="protein sequence ID" value="KAK4101598.1"/>
    <property type="molecule type" value="Genomic_DNA"/>
</dbReference>
<evidence type="ECO:0000313" key="2">
    <source>
        <dbReference type="Proteomes" id="UP001305647"/>
    </source>
</evidence>
<comment type="caution">
    <text evidence="1">The sequence shown here is derived from an EMBL/GenBank/DDBJ whole genome shotgun (WGS) entry which is preliminary data.</text>
</comment>
<name>A0AAN6Q150_9PEZI</name>
<organism evidence="1 2">
    <name type="scientific">Parathielavia hyrcaniae</name>
    <dbReference type="NCBI Taxonomy" id="113614"/>
    <lineage>
        <taxon>Eukaryota</taxon>
        <taxon>Fungi</taxon>
        <taxon>Dikarya</taxon>
        <taxon>Ascomycota</taxon>
        <taxon>Pezizomycotina</taxon>
        <taxon>Sordariomycetes</taxon>
        <taxon>Sordariomycetidae</taxon>
        <taxon>Sordariales</taxon>
        <taxon>Chaetomiaceae</taxon>
        <taxon>Parathielavia</taxon>
    </lineage>
</organism>
<proteinExistence type="predicted"/>
<accession>A0AAN6Q150</accession>
<evidence type="ECO:0000313" key="1">
    <source>
        <dbReference type="EMBL" id="KAK4101598.1"/>
    </source>
</evidence>
<protein>
    <submittedName>
        <fullName evidence="1">Uncharacterized protein</fullName>
    </submittedName>
</protein>
<reference evidence="1" key="2">
    <citation type="submission" date="2023-05" db="EMBL/GenBank/DDBJ databases">
        <authorList>
            <consortium name="Lawrence Berkeley National Laboratory"/>
            <person name="Steindorff A."/>
            <person name="Hensen N."/>
            <person name="Bonometti L."/>
            <person name="Westerberg I."/>
            <person name="Brannstrom I.O."/>
            <person name="Guillou S."/>
            <person name="Cros-Aarteil S."/>
            <person name="Calhoun S."/>
            <person name="Haridas S."/>
            <person name="Kuo A."/>
            <person name="Mondo S."/>
            <person name="Pangilinan J."/>
            <person name="Riley R."/>
            <person name="Labutti K."/>
            <person name="Andreopoulos B."/>
            <person name="Lipzen A."/>
            <person name="Chen C."/>
            <person name="Yanf M."/>
            <person name="Daum C."/>
            <person name="Ng V."/>
            <person name="Clum A."/>
            <person name="Ohm R."/>
            <person name="Martin F."/>
            <person name="Silar P."/>
            <person name="Natvig D."/>
            <person name="Lalanne C."/>
            <person name="Gautier V."/>
            <person name="Ament-Velasquez S.L."/>
            <person name="Kruys A."/>
            <person name="Hutchinson M.I."/>
            <person name="Powell A.J."/>
            <person name="Barry K."/>
            <person name="Miller A.N."/>
            <person name="Grigoriev I.V."/>
            <person name="Debuchy R."/>
            <person name="Gladieux P."/>
            <person name="Thoren M.H."/>
            <person name="Johannesson H."/>
        </authorList>
    </citation>
    <scope>NUCLEOTIDE SEQUENCE</scope>
    <source>
        <strain evidence="1">CBS 757.83</strain>
    </source>
</reference>
<reference evidence="1" key="1">
    <citation type="journal article" date="2023" name="Mol. Phylogenet. Evol.">
        <title>Genome-scale phylogeny and comparative genomics of the fungal order Sordariales.</title>
        <authorList>
            <person name="Hensen N."/>
            <person name="Bonometti L."/>
            <person name="Westerberg I."/>
            <person name="Brannstrom I.O."/>
            <person name="Guillou S."/>
            <person name="Cros-Aarteil S."/>
            <person name="Calhoun S."/>
            <person name="Haridas S."/>
            <person name="Kuo A."/>
            <person name="Mondo S."/>
            <person name="Pangilinan J."/>
            <person name="Riley R."/>
            <person name="LaButti K."/>
            <person name="Andreopoulos B."/>
            <person name="Lipzen A."/>
            <person name="Chen C."/>
            <person name="Yan M."/>
            <person name="Daum C."/>
            <person name="Ng V."/>
            <person name="Clum A."/>
            <person name="Steindorff A."/>
            <person name="Ohm R.A."/>
            <person name="Martin F."/>
            <person name="Silar P."/>
            <person name="Natvig D.O."/>
            <person name="Lalanne C."/>
            <person name="Gautier V."/>
            <person name="Ament-Velasquez S.L."/>
            <person name="Kruys A."/>
            <person name="Hutchinson M.I."/>
            <person name="Powell A.J."/>
            <person name="Barry K."/>
            <person name="Miller A.N."/>
            <person name="Grigoriev I.V."/>
            <person name="Debuchy R."/>
            <person name="Gladieux P."/>
            <person name="Hiltunen Thoren M."/>
            <person name="Johannesson H."/>
        </authorList>
    </citation>
    <scope>NUCLEOTIDE SEQUENCE</scope>
    <source>
        <strain evidence="1">CBS 757.83</strain>
    </source>
</reference>